<dbReference type="GO" id="GO:0030425">
    <property type="term" value="C:dendrite"/>
    <property type="evidence" value="ECO:0007669"/>
    <property type="project" value="TreeGrafter"/>
</dbReference>
<evidence type="ECO:0000313" key="3">
    <source>
        <dbReference type="Proteomes" id="UP000593571"/>
    </source>
</evidence>
<dbReference type="PANTHER" id="PTHR15653:SF1">
    <property type="entry name" value="STRIATIN-4"/>
    <property type="match status" value="1"/>
</dbReference>
<evidence type="ECO:0000256" key="1">
    <source>
        <dbReference type="PROSITE-ProRule" id="PRU00221"/>
    </source>
</evidence>
<comment type="caution">
    <text evidence="2">The sequence shown here is derived from an EMBL/GenBank/DDBJ whole genome shotgun (WGS) entry which is preliminary data.</text>
</comment>
<dbReference type="InterPro" id="IPR001680">
    <property type="entry name" value="WD40_rpt"/>
</dbReference>
<dbReference type="InterPro" id="IPR036322">
    <property type="entry name" value="WD40_repeat_dom_sf"/>
</dbReference>
<dbReference type="SUPFAM" id="SSF50978">
    <property type="entry name" value="WD40 repeat-like"/>
    <property type="match status" value="1"/>
</dbReference>
<protein>
    <submittedName>
        <fullName evidence="2">Uncharacterized protein</fullName>
    </submittedName>
</protein>
<dbReference type="SMART" id="SM00320">
    <property type="entry name" value="WD40"/>
    <property type="match status" value="2"/>
</dbReference>
<dbReference type="PANTHER" id="PTHR15653">
    <property type="entry name" value="STRIATIN"/>
    <property type="match status" value="1"/>
</dbReference>
<organism evidence="2 3">
    <name type="scientific">Rousettus aegyptiacus</name>
    <name type="common">Egyptian fruit bat</name>
    <name type="synonym">Pteropus aegyptiacus</name>
    <dbReference type="NCBI Taxonomy" id="9407"/>
    <lineage>
        <taxon>Eukaryota</taxon>
        <taxon>Metazoa</taxon>
        <taxon>Chordata</taxon>
        <taxon>Craniata</taxon>
        <taxon>Vertebrata</taxon>
        <taxon>Euteleostomi</taxon>
        <taxon>Mammalia</taxon>
        <taxon>Eutheria</taxon>
        <taxon>Laurasiatheria</taxon>
        <taxon>Chiroptera</taxon>
        <taxon>Yinpterochiroptera</taxon>
        <taxon>Pteropodoidea</taxon>
        <taxon>Pteropodidae</taxon>
        <taxon>Rousettinae</taxon>
        <taxon>Rousettus</taxon>
    </lineage>
</organism>
<evidence type="ECO:0000313" key="2">
    <source>
        <dbReference type="EMBL" id="KAF6441122.1"/>
    </source>
</evidence>
<feature type="repeat" description="WD" evidence="1">
    <location>
        <begin position="47"/>
        <end position="88"/>
    </location>
</feature>
<accession>A0A7J8F1I8</accession>
<dbReference type="InterPro" id="IPR015943">
    <property type="entry name" value="WD40/YVTN_repeat-like_dom_sf"/>
</dbReference>
<keyword evidence="3" id="KW-1185">Reference proteome</keyword>
<sequence length="138" mass="14807">MLAVAMGNNSDYCYSSGADAHSHSCKVPDLNMDPYDRYKLSVLSHILEDHGDAVWGLDFSPTSQCLALFPTNSTVCIWDSSSSSLTCLCTFPIASDLGIPDSVAFTNTEPAHIIASFCSGNIVLYDLEAGSDLLMLES</sequence>
<dbReference type="GO" id="GO:0005516">
    <property type="term" value="F:calmodulin binding"/>
    <property type="evidence" value="ECO:0007669"/>
    <property type="project" value="TreeGrafter"/>
</dbReference>
<keyword evidence="1" id="KW-0853">WD repeat</keyword>
<name>A0A7J8F1I8_ROUAE</name>
<dbReference type="GO" id="GO:0051721">
    <property type="term" value="F:protein phosphatase 2A binding"/>
    <property type="evidence" value="ECO:0007669"/>
    <property type="project" value="TreeGrafter"/>
</dbReference>
<gene>
    <name evidence="2" type="ORF">HJG63_012291</name>
</gene>
<dbReference type="Proteomes" id="UP000593571">
    <property type="component" value="Unassembled WGS sequence"/>
</dbReference>
<reference evidence="2 3" key="1">
    <citation type="journal article" date="2020" name="Nature">
        <title>Six reference-quality genomes reveal evolution of bat adaptations.</title>
        <authorList>
            <person name="Jebb D."/>
            <person name="Huang Z."/>
            <person name="Pippel M."/>
            <person name="Hughes G.M."/>
            <person name="Lavrichenko K."/>
            <person name="Devanna P."/>
            <person name="Winkler S."/>
            <person name="Jermiin L.S."/>
            <person name="Skirmuntt E.C."/>
            <person name="Katzourakis A."/>
            <person name="Burkitt-Gray L."/>
            <person name="Ray D.A."/>
            <person name="Sullivan K.A.M."/>
            <person name="Roscito J.G."/>
            <person name="Kirilenko B.M."/>
            <person name="Davalos L.M."/>
            <person name="Corthals A.P."/>
            <person name="Power M.L."/>
            <person name="Jones G."/>
            <person name="Ransome R.D."/>
            <person name="Dechmann D.K.N."/>
            <person name="Locatelli A.G."/>
            <person name="Puechmaille S.J."/>
            <person name="Fedrigo O."/>
            <person name="Jarvis E.D."/>
            <person name="Hiller M."/>
            <person name="Vernes S.C."/>
            <person name="Myers E.W."/>
            <person name="Teeling E.C."/>
        </authorList>
    </citation>
    <scope>NUCLEOTIDE SEQUENCE [LARGE SCALE GENOMIC DNA]</scope>
    <source>
        <strain evidence="2">MRouAeg1</strain>
        <tissue evidence="2">Muscle</tissue>
    </source>
</reference>
<dbReference type="Gene3D" id="2.130.10.10">
    <property type="entry name" value="YVTN repeat-like/Quinoprotein amine dehydrogenase"/>
    <property type="match status" value="1"/>
</dbReference>
<dbReference type="GO" id="GO:0070016">
    <property type="term" value="F:armadillo repeat domain binding"/>
    <property type="evidence" value="ECO:0007669"/>
    <property type="project" value="TreeGrafter"/>
</dbReference>
<dbReference type="GO" id="GO:0044877">
    <property type="term" value="F:protein-containing complex binding"/>
    <property type="evidence" value="ECO:0007669"/>
    <property type="project" value="TreeGrafter"/>
</dbReference>
<dbReference type="PROSITE" id="PS50082">
    <property type="entry name" value="WD_REPEATS_2"/>
    <property type="match status" value="1"/>
</dbReference>
<dbReference type="InterPro" id="IPR051488">
    <property type="entry name" value="WD_repeat_striatin"/>
</dbReference>
<proteinExistence type="predicted"/>
<dbReference type="AlphaFoldDB" id="A0A7J8F1I8"/>
<dbReference type="EMBL" id="JACASE010000008">
    <property type="protein sequence ID" value="KAF6441122.1"/>
    <property type="molecule type" value="Genomic_DNA"/>
</dbReference>